<comment type="caution">
    <text evidence="3">The sequence shown here is derived from an EMBL/GenBank/DDBJ whole genome shotgun (WGS) entry which is preliminary data.</text>
</comment>
<keyword evidence="4" id="KW-1185">Reference proteome</keyword>
<evidence type="ECO:0000256" key="2">
    <source>
        <dbReference type="SAM" id="SignalP"/>
    </source>
</evidence>
<feature type="region of interest" description="Disordered" evidence="1">
    <location>
        <begin position="90"/>
        <end position="111"/>
    </location>
</feature>
<evidence type="ECO:0000313" key="4">
    <source>
        <dbReference type="Proteomes" id="UP000826195"/>
    </source>
</evidence>
<dbReference type="EMBL" id="JAHXZJ010000747">
    <property type="protein sequence ID" value="KAH0557741.1"/>
    <property type="molecule type" value="Genomic_DNA"/>
</dbReference>
<proteinExistence type="predicted"/>
<keyword evidence="2" id="KW-0732">Signal</keyword>
<feature type="compositionally biased region" description="Basic and acidic residues" evidence="1">
    <location>
        <begin position="95"/>
        <end position="107"/>
    </location>
</feature>
<protein>
    <recommendedName>
        <fullName evidence="5">Secreted protein</fullName>
    </recommendedName>
</protein>
<name>A0AAV7IQX0_COTGL</name>
<sequence length="123" mass="14056">MVIEGLILITCVRSVACQGCTQLASSHLEFIKIKFTSNSLSAVQYWSLVLLTENIQREPPKDLTDKSRIGSNKSTSLTEELWLTRGVEVRASPRRASDQQPRQERRQPTRVFIAQAQRRQEWG</sequence>
<accession>A0AAV7IQX0</accession>
<feature type="chain" id="PRO_5043473739" description="Secreted protein" evidence="2">
    <location>
        <begin position="18"/>
        <end position="123"/>
    </location>
</feature>
<dbReference type="AlphaFoldDB" id="A0AAV7IQX0"/>
<gene>
    <name evidence="3" type="ORF">KQX54_011144</name>
</gene>
<feature type="signal peptide" evidence="2">
    <location>
        <begin position="1"/>
        <end position="17"/>
    </location>
</feature>
<evidence type="ECO:0000313" key="3">
    <source>
        <dbReference type="EMBL" id="KAH0557741.1"/>
    </source>
</evidence>
<evidence type="ECO:0000256" key="1">
    <source>
        <dbReference type="SAM" id="MobiDB-lite"/>
    </source>
</evidence>
<organism evidence="3 4">
    <name type="scientific">Cotesia glomerata</name>
    <name type="common">Lepidopteran parasitic wasp</name>
    <name type="synonym">Apanteles glomeratus</name>
    <dbReference type="NCBI Taxonomy" id="32391"/>
    <lineage>
        <taxon>Eukaryota</taxon>
        <taxon>Metazoa</taxon>
        <taxon>Ecdysozoa</taxon>
        <taxon>Arthropoda</taxon>
        <taxon>Hexapoda</taxon>
        <taxon>Insecta</taxon>
        <taxon>Pterygota</taxon>
        <taxon>Neoptera</taxon>
        <taxon>Endopterygota</taxon>
        <taxon>Hymenoptera</taxon>
        <taxon>Apocrita</taxon>
        <taxon>Ichneumonoidea</taxon>
        <taxon>Braconidae</taxon>
        <taxon>Microgastrinae</taxon>
        <taxon>Cotesia</taxon>
    </lineage>
</organism>
<dbReference type="Proteomes" id="UP000826195">
    <property type="component" value="Unassembled WGS sequence"/>
</dbReference>
<reference evidence="3 4" key="1">
    <citation type="journal article" date="2021" name="J. Hered.">
        <title>A chromosome-level genome assembly of the parasitoid wasp, Cotesia glomerata (Hymenoptera: Braconidae).</title>
        <authorList>
            <person name="Pinto B.J."/>
            <person name="Weis J.J."/>
            <person name="Gamble T."/>
            <person name="Ode P.J."/>
            <person name="Paul R."/>
            <person name="Zaspel J.M."/>
        </authorList>
    </citation>
    <scope>NUCLEOTIDE SEQUENCE [LARGE SCALE GENOMIC DNA]</scope>
    <source>
        <strain evidence="3">CgM1</strain>
    </source>
</reference>
<evidence type="ECO:0008006" key="5">
    <source>
        <dbReference type="Google" id="ProtNLM"/>
    </source>
</evidence>